<proteinExistence type="predicted"/>
<feature type="transmembrane region" description="Helical" evidence="1">
    <location>
        <begin position="40"/>
        <end position="59"/>
    </location>
</feature>
<dbReference type="Pfam" id="PF02698">
    <property type="entry name" value="DUF218"/>
    <property type="match status" value="1"/>
</dbReference>
<dbReference type="EMBL" id="CP003257">
    <property type="protein sequence ID" value="AEX84801.1"/>
    <property type="molecule type" value="Genomic_DNA"/>
</dbReference>
<gene>
    <name evidence="3" type="ordered locus">Marpi_0352</name>
</gene>
<dbReference type="eggNOG" id="COG1434">
    <property type="taxonomic scope" value="Bacteria"/>
</dbReference>
<name>H2J4E6_MARPK</name>
<dbReference type="KEGG" id="mpz:Marpi_0352"/>
<organism evidence="3 4">
    <name type="scientific">Marinitoga piezophila (strain DSM 14283 / JCM 11233 / KA3)</name>
    <dbReference type="NCBI Taxonomy" id="443254"/>
    <lineage>
        <taxon>Bacteria</taxon>
        <taxon>Thermotogati</taxon>
        <taxon>Thermotogota</taxon>
        <taxon>Thermotogae</taxon>
        <taxon>Petrotogales</taxon>
        <taxon>Petrotogaceae</taxon>
        <taxon>Marinitoga</taxon>
    </lineage>
</organism>
<dbReference type="Gene3D" id="3.40.50.620">
    <property type="entry name" value="HUPs"/>
    <property type="match status" value="1"/>
</dbReference>
<sequence length="256" mass="29242">MVIILRKIIQSFIELPGLFVALVILLLLKSKEQKNFKKYVIIVAAIIYLLSIPYSARYITRPLEDLYPPINYEKIDKNIPSIIVILGGGSIQNIPGEEIGELSDQAFKRVFKGYELYKNTKFPIVISGGSLPETDYIPEALVMREYLVRFGVSPSDIFMEPDSMTTKENAIFVKNLIDNMKLEKVYLVTSAIHLPRSYKIFKTYIKDVEIIPVPSNYLVTRGKVTWIDFKPDISALYANALAFHEYLGLIFFSITK</sequence>
<evidence type="ECO:0000256" key="1">
    <source>
        <dbReference type="SAM" id="Phobius"/>
    </source>
</evidence>
<dbReference type="RefSeq" id="WP_014295873.1">
    <property type="nucleotide sequence ID" value="NC_016751.1"/>
</dbReference>
<dbReference type="AlphaFoldDB" id="H2J4E6"/>
<dbReference type="PANTHER" id="PTHR30336">
    <property type="entry name" value="INNER MEMBRANE PROTEIN, PROBABLE PERMEASE"/>
    <property type="match status" value="1"/>
</dbReference>
<dbReference type="Proteomes" id="UP000007161">
    <property type="component" value="Chromosome"/>
</dbReference>
<dbReference type="CDD" id="cd06259">
    <property type="entry name" value="YdcF-like"/>
    <property type="match status" value="1"/>
</dbReference>
<feature type="transmembrane region" description="Helical" evidence="1">
    <location>
        <begin position="12"/>
        <end position="28"/>
    </location>
</feature>
<keyword evidence="1" id="KW-0812">Transmembrane</keyword>
<reference evidence="4" key="2">
    <citation type="submission" date="2012-01" db="EMBL/GenBank/DDBJ databases">
        <title>Complete sequence of chromosome of Marinitoga piezophila KA3.</title>
        <authorList>
            <person name="Lucas S."/>
            <person name="Han J."/>
            <person name="Lapidus A."/>
            <person name="Cheng J.-F."/>
            <person name="Goodwin L."/>
            <person name="Pitluck S."/>
            <person name="Peters L."/>
            <person name="Mikhailova N."/>
            <person name="Teshima H."/>
            <person name="Detter J.C."/>
            <person name="Han C."/>
            <person name="Tapia R."/>
            <person name="Land M."/>
            <person name="Hauser L."/>
            <person name="Kyrpides N."/>
            <person name="Ivanova N."/>
            <person name="Pagani I."/>
            <person name="Jebbar M."/>
            <person name="Vannier P."/>
            <person name="Oger P."/>
            <person name="Cario A."/>
            <person name="Bartlett D."/>
            <person name="Noll K.M."/>
            <person name="Woyke T."/>
        </authorList>
    </citation>
    <scope>NUCLEOTIDE SEQUENCE [LARGE SCALE GENOMIC DNA]</scope>
    <source>
        <strain evidence="4">DSM 14283 / JCM 11233 / KA3</strain>
    </source>
</reference>
<dbReference type="InterPro" id="IPR051599">
    <property type="entry name" value="Cell_Envelope_Assoc"/>
</dbReference>
<evidence type="ECO:0000259" key="2">
    <source>
        <dbReference type="Pfam" id="PF02698"/>
    </source>
</evidence>
<dbReference type="GO" id="GO:0005886">
    <property type="term" value="C:plasma membrane"/>
    <property type="evidence" value="ECO:0007669"/>
    <property type="project" value="TreeGrafter"/>
</dbReference>
<keyword evidence="4" id="KW-1185">Reference proteome</keyword>
<dbReference type="PANTHER" id="PTHR30336:SF4">
    <property type="entry name" value="ENVELOPE BIOGENESIS FACTOR ELYC"/>
    <property type="match status" value="1"/>
</dbReference>
<dbReference type="STRING" id="443254.Marpi_0352"/>
<dbReference type="HOGENOM" id="CLU_053514_1_1_0"/>
<keyword evidence="1" id="KW-0472">Membrane</keyword>
<feature type="domain" description="DUF218" evidence="2">
    <location>
        <begin position="82"/>
        <end position="248"/>
    </location>
</feature>
<dbReference type="InterPro" id="IPR003848">
    <property type="entry name" value="DUF218"/>
</dbReference>
<dbReference type="InterPro" id="IPR014729">
    <property type="entry name" value="Rossmann-like_a/b/a_fold"/>
</dbReference>
<dbReference type="GO" id="GO:0043164">
    <property type="term" value="P:Gram-negative-bacterium-type cell wall biogenesis"/>
    <property type="evidence" value="ECO:0007669"/>
    <property type="project" value="TreeGrafter"/>
</dbReference>
<dbReference type="GO" id="GO:0000270">
    <property type="term" value="P:peptidoglycan metabolic process"/>
    <property type="evidence" value="ECO:0007669"/>
    <property type="project" value="TreeGrafter"/>
</dbReference>
<accession>H2J4E6</accession>
<protein>
    <recommendedName>
        <fullName evidence="2">DUF218 domain-containing protein</fullName>
    </recommendedName>
</protein>
<dbReference type="OrthoDB" id="9782395at2"/>
<reference evidence="3 4" key="1">
    <citation type="journal article" date="2012" name="J. Bacteriol.">
        <title>Complete Genome Sequence of the Thermophilic, Piezophilic, Heterotrophic Bacterium Marinitoga piezophila KA3.</title>
        <authorList>
            <person name="Lucas S."/>
            <person name="Han J."/>
            <person name="Lapidus A."/>
            <person name="Cheng J.F."/>
            <person name="Goodwin L.A."/>
            <person name="Pitluck S."/>
            <person name="Peters L."/>
            <person name="Mikhailova N."/>
            <person name="Teshima H."/>
            <person name="Detter J.C."/>
            <person name="Han C."/>
            <person name="Tapia R."/>
            <person name="Land M."/>
            <person name="Hauser L."/>
            <person name="Kyrpides N.C."/>
            <person name="Ivanova N."/>
            <person name="Pagani I."/>
            <person name="Vannier P."/>
            <person name="Oger P."/>
            <person name="Bartlett D.H."/>
            <person name="Noll K.M."/>
            <person name="Woyke T."/>
            <person name="Jebbar M."/>
        </authorList>
    </citation>
    <scope>NUCLEOTIDE SEQUENCE [LARGE SCALE GENOMIC DNA]</scope>
    <source>
        <strain evidence="4">DSM 14283 / JCM 11233 / KA3</strain>
    </source>
</reference>
<evidence type="ECO:0000313" key="4">
    <source>
        <dbReference type="Proteomes" id="UP000007161"/>
    </source>
</evidence>
<keyword evidence="1" id="KW-1133">Transmembrane helix</keyword>
<evidence type="ECO:0000313" key="3">
    <source>
        <dbReference type="EMBL" id="AEX84801.1"/>
    </source>
</evidence>